<comment type="caution">
    <text evidence="7">The sequence shown here is derived from an EMBL/GenBank/DDBJ whole genome shotgun (WGS) entry which is preliminary data.</text>
</comment>
<evidence type="ECO:0000256" key="4">
    <source>
        <dbReference type="SAM" id="Coils"/>
    </source>
</evidence>
<evidence type="ECO:0000256" key="1">
    <source>
        <dbReference type="ARBA" id="ARBA00022737"/>
    </source>
</evidence>
<dbReference type="GO" id="GO:0005524">
    <property type="term" value="F:ATP binding"/>
    <property type="evidence" value="ECO:0007669"/>
    <property type="project" value="UniProtKB-KW"/>
</dbReference>
<dbReference type="EMBL" id="BAAAME010000004">
    <property type="protein sequence ID" value="GAA1745521.1"/>
    <property type="molecule type" value="Genomic_DNA"/>
</dbReference>
<keyword evidence="8" id="KW-1185">Reference proteome</keyword>
<keyword evidence="3 7" id="KW-0067">ATP-binding</keyword>
<dbReference type="SUPFAM" id="SSF52540">
    <property type="entry name" value="P-loop containing nucleoside triphosphate hydrolases"/>
    <property type="match status" value="2"/>
</dbReference>
<feature type="domain" description="ABC transporter" evidence="6">
    <location>
        <begin position="353"/>
        <end position="558"/>
    </location>
</feature>
<dbReference type="InterPro" id="IPR003593">
    <property type="entry name" value="AAA+_ATPase"/>
</dbReference>
<keyword evidence="1" id="KW-0677">Repeat</keyword>
<evidence type="ECO:0000313" key="8">
    <source>
        <dbReference type="Proteomes" id="UP001501057"/>
    </source>
</evidence>
<organism evidence="7 8">
    <name type="scientific">Aeromicrobium alkaliterrae</name>
    <dbReference type="NCBI Taxonomy" id="302168"/>
    <lineage>
        <taxon>Bacteria</taxon>
        <taxon>Bacillati</taxon>
        <taxon>Actinomycetota</taxon>
        <taxon>Actinomycetes</taxon>
        <taxon>Propionibacteriales</taxon>
        <taxon>Nocardioidaceae</taxon>
        <taxon>Aeromicrobium</taxon>
    </lineage>
</organism>
<dbReference type="Pfam" id="PF00005">
    <property type="entry name" value="ABC_tran"/>
    <property type="match status" value="2"/>
</dbReference>
<name>A0ABP4W2V0_9ACTN</name>
<keyword evidence="4" id="KW-0175">Coiled coil</keyword>
<dbReference type="InterPro" id="IPR027417">
    <property type="entry name" value="P-loop_NTPase"/>
</dbReference>
<dbReference type="PANTHER" id="PTHR19211">
    <property type="entry name" value="ATP-BINDING TRANSPORT PROTEIN-RELATED"/>
    <property type="match status" value="1"/>
</dbReference>
<dbReference type="PANTHER" id="PTHR19211:SF123">
    <property type="entry name" value="ABC TRANSPORTER"/>
    <property type="match status" value="1"/>
</dbReference>
<feature type="region of interest" description="Disordered" evidence="5">
    <location>
        <begin position="308"/>
        <end position="327"/>
    </location>
</feature>
<evidence type="ECO:0000313" key="7">
    <source>
        <dbReference type="EMBL" id="GAA1745521.1"/>
    </source>
</evidence>
<evidence type="ECO:0000256" key="3">
    <source>
        <dbReference type="ARBA" id="ARBA00022840"/>
    </source>
</evidence>
<evidence type="ECO:0000259" key="6">
    <source>
        <dbReference type="PROSITE" id="PS50893"/>
    </source>
</evidence>
<evidence type="ECO:0000256" key="2">
    <source>
        <dbReference type="ARBA" id="ARBA00022741"/>
    </source>
</evidence>
<dbReference type="Gene3D" id="3.40.50.300">
    <property type="entry name" value="P-loop containing nucleotide triphosphate hydrolases"/>
    <property type="match status" value="2"/>
</dbReference>
<dbReference type="SMART" id="SM00382">
    <property type="entry name" value="AAA"/>
    <property type="match status" value="2"/>
</dbReference>
<evidence type="ECO:0000256" key="5">
    <source>
        <dbReference type="SAM" id="MobiDB-lite"/>
    </source>
</evidence>
<sequence length="558" mass="60084">MSFVDPIGTSDATSHTDHLPAGDLAQIRAESLTVVRGARTLFTDLSLTVDARSRLALVGENGRGKTTLLHLLAGVGGEEDTPDHGTVHRVGTAALTRQAMRVGATETVGTLVDEAVGASRAAIAALDRATEALTAGSPGADDAYATALDAATRLDAWDADRRVDVALEGLGACTDRDRLLGTLSVGQRYRVRLACVLGASHDLWLLDEPTNHLDADGLAYLTERLRAHPGGIVLVSHDRTLLRDVAREFVDLDPTEDGQVRTYAGGYDAWQDGRRRDRARWEAEHAAQEAEHRRLDEAVQQARDRLSTGWRPEKGTGKHARQSRAPGVVRALHRDQEALEAHRVSVPPPPPRLRWPEVRVRPGVPLLRCQQVTVEGRLATPVSLDLAAGDRLVVTGANGAGKSTLVRVLAGELEPDTGGVRHLSGARLAHVGQEVAAWPGDATAERLHAERVERLVRQGLLAAGDAVGLGATGLLDREARRTPVGRMSEGQRRRLDLALHLAGRPNLVLLDEPTNHLAAWLVDELTAAIRTTRAAVVVATHDRQLLRDLADWPTLPLP</sequence>
<feature type="domain" description="ABC transporter" evidence="6">
    <location>
        <begin position="27"/>
        <end position="279"/>
    </location>
</feature>
<dbReference type="InterPro" id="IPR050611">
    <property type="entry name" value="ABCF"/>
</dbReference>
<reference evidence="8" key="1">
    <citation type="journal article" date="2019" name="Int. J. Syst. Evol. Microbiol.">
        <title>The Global Catalogue of Microorganisms (GCM) 10K type strain sequencing project: providing services to taxonomists for standard genome sequencing and annotation.</title>
        <authorList>
            <consortium name="The Broad Institute Genomics Platform"/>
            <consortium name="The Broad Institute Genome Sequencing Center for Infectious Disease"/>
            <person name="Wu L."/>
            <person name="Ma J."/>
        </authorList>
    </citation>
    <scope>NUCLEOTIDE SEQUENCE [LARGE SCALE GENOMIC DNA]</scope>
    <source>
        <strain evidence="8">JCM 13518</strain>
    </source>
</reference>
<dbReference type="RefSeq" id="WP_344202504.1">
    <property type="nucleotide sequence ID" value="NZ_BAAAME010000004.1"/>
</dbReference>
<gene>
    <name evidence="7" type="ORF">GCM10009710_26950</name>
</gene>
<dbReference type="InterPro" id="IPR003439">
    <property type="entry name" value="ABC_transporter-like_ATP-bd"/>
</dbReference>
<proteinExistence type="predicted"/>
<feature type="coiled-coil region" evidence="4">
    <location>
        <begin position="278"/>
        <end position="305"/>
    </location>
</feature>
<accession>A0ABP4W2V0</accession>
<dbReference type="PROSITE" id="PS50893">
    <property type="entry name" value="ABC_TRANSPORTER_2"/>
    <property type="match status" value="2"/>
</dbReference>
<protein>
    <submittedName>
        <fullName evidence="7">ATP-binding cassette domain-containing protein</fullName>
    </submittedName>
</protein>
<keyword evidence="2" id="KW-0547">Nucleotide-binding</keyword>
<dbReference type="Proteomes" id="UP001501057">
    <property type="component" value="Unassembled WGS sequence"/>
</dbReference>